<dbReference type="Proteomes" id="UP001454036">
    <property type="component" value="Unassembled WGS sequence"/>
</dbReference>
<accession>A0AAV3S1D3</accession>
<feature type="transmembrane region" description="Helical" evidence="1">
    <location>
        <begin position="6"/>
        <end position="28"/>
    </location>
</feature>
<sequence length="91" mass="10048">MEFGSNIAYMLLKMALFVTVQAVVYVILSKSSNVFSKTKRSFSFKMTTPSSIDASHVAAMIADQPAREPSPSSGNWRLLNGERSVVKDLLF</sequence>
<dbReference type="AlphaFoldDB" id="A0AAV3S1D3"/>
<dbReference type="PANTHER" id="PTHR34268">
    <property type="entry name" value="OS01G0321850 PROTEIN"/>
    <property type="match status" value="1"/>
</dbReference>
<dbReference type="EMBL" id="BAABME010014404">
    <property type="protein sequence ID" value="GAA0187148.1"/>
    <property type="molecule type" value="Genomic_DNA"/>
</dbReference>
<evidence type="ECO:0000313" key="2">
    <source>
        <dbReference type="EMBL" id="GAA0187148.1"/>
    </source>
</evidence>
<dbReference type="PANTHER" id="PTHR34268:SF8">
    <property type="entry name" value="FAE DOMAIN-CONTAINING PROTEIN"/>
    <property type="match status" value="1"/>
</dbReference>
<comment type="caution">
    <text evidence="2">The sequence shown here is derived from an EMBL/GenBank/DDBJ whole genome shotgun (WGS) entry which is preliminary data.</text>
</comment>
<evidence type="ECO:0000313" key="3">
    <source>
        <dbReference type="Proteomes" id="UP001454036"/>
    </source>
</evidence>
<keyword evidence="3" id="KW-1185">Reference proteome</keyword>
<protein>
    <submittedName>
        <fullName evidence="2">Uncharacterized protein</fullName>
    </submittedName>
</protein>
<name>A0AAV3S1D3_LITER</name>
<gene>
    <name evidence="2" type="ORF">LIER_34436</name>
</gene>
<reference evidence="2 3" key="1">
    <citation type="submission" date="2024-01" db="EMBL/GenBank/DDBJ databases">
        <title>The complete chloroplast genome sequence of Lithospermum erythrorhizon: insights into the phylogenetic relationship among Boraginaceae species and the maternal lineages of purple gromwells.</title>
        <authorList>
            <person name="Okada T."/>
            <person name="Watanabe K."/>
        </authorList>
    </citation>
    <scope>NUCLEOTIDE SEQUENCE [LARGE SCALE GENOMIC DNA]</scope>
</reference>
<organism evidence="2 3">
    <name type="scientific">Lithospermum erythrorhizon</name>
    <name type="common">Purple gromwell</name>
    <name type="synonym">Lithospermum officinale var. erythrorhizon</name>
    <dbReference type="NCBI Taxonomy" id="34254"/>
    <lineage>
        <taxon>Eukaryota</taxon>
        <taxon>Viridiplantae</taxon>
        <taxon>Streptophyta</taxon>
        <taxon>Embryophyta</taxon>
        <taxon>Tracheophyta</taxon>
        <taxon>Spermatophyta</taxon>
        <taxon>Magnoliopsida</taxon>
        <taxon>eudicotyledons</taxon>
        <taxon>Gunneridae</taxon>
        <taxon>Pentapetalae</taxon>
        <taxon>asterids</taxon>
        <taxon>lamiids</taxon>
        <taxon>Boraginales</taxon>
        <taxon>Boraginaceae</taxon>
        <taxon>Boraginoideae</taxon>
        <taxon>Lithospermeae</taxon>
        <taxon>Lithospermum</taxon>
    </lineage>
</organism>
<keyword evidence="1" id="KW-0812">Transmembrane</keyword>
<proteinExistence type="predicted"/>
<keyword evidence="1" id="KW-0472">Membrane</keyword>
<evidence type="ECO:0000256" key="1">
    <source>
        <dbReference type="SAM" id="Phobius"/>
    </source>
</evidence>
<keyword evidence="1" id="KW-1133">Transmembrane helix</keyword>